<evidence type="ECO:0000259" key="3">
    <source>
        <dbReference type="Pfam" id="PF08805"/>
    </source>
</evidence>
<evidence type="ECO:0000313" key="5">
    <source>
        <dbReference type="Proteomes" id="UP000183223"/>
    </source>
</evidence>
<dbReference type="PROSITE" id="PS00409">
    <property type="entry name" value="PROKAR_NTER_METHYL"/>
    <property type="match status" value="1"/>
</dbReference>
<dbReference type="SUPFAM" id="SSF54523">
    <property type="entry name" value="Pili subunits"/>
    <property type="match status" value="1"/>
</dbReference>
<sequence>MRLYYFDFGVISMNKKVNVLRGVRHQSGFTLIEALVVMIVGIVILAAAAAGIGKLFRASEISTESSNITQMAANLKSIKNGAKGYDSLDNKIAINYKVVPANMTQDGKTGIIFNSWNGKVTISPGDATAQTFKIEYQNVPDEACQQLSLKLRVAGWSKMTVGNGKGQQSATEIKPDATLAQIEAACNASDANTMTLVSAS</sequence>
<evidence type="ECO:0000313" key="4">
    <source>
        <dbReference type="EMBL" id="SCZ58616.1"/>
    </source>
</evidence>
<protein>
    <submittedName>
        <fullName evidence="4">Type IV pilin N-term methylation site GFxxxE</fullName>
    </submittedName>
</protein>
<evidence type="ECO:0000256" key="1">
    <source>
        <dbReference type="ARBA" id="ARBA00004167"/>
    </source>
</evidence>
<organism evidence="4 5">
    <name type="scientific">Photorhabdus luminescens</name>
    <name type="common">Xenorhabdus luminescens</name>
    <dbReference type="NCBI Taxonomy" id="29488"/>
    <lineage>
        <taxon>Bacteria</taxon>
        <taxon>Pseudomonadati</taxon>
        <taxon>Pseudomonadota</taxon>
        <taxon>Gammaproteobacteria</taxon>
        <taxon>Enterobacterales</taxon>
        <taxon>Morganellaceae</taxon>
        <taxon>Photorhabdus</taxon>
    </lineage>
</organism>
<dbReference type="STRING" id="29488.KS18_04475"/>
<proteinExistence type="predicted"/>
<reference evidence="5" key="1">
    <citation type="submission" date="2016-10" db="EMBL/GenBank/DDBJ databases">
        <authorList>
            <person name="Varghese N."/>
            <person name="Submissions S."/>
        </authorList>
    </citation>
    <scope>NUCLEOTIDE SEQUENCE [LARGE SCALE GENOMIC DNA]</scope>
    <source>
        <strain evidence="5">ATCC 29999</strain>
    </source>
</reference>
<dbReference type="AlphaFoldDB" id="A0A1G5QAL2"/>
<dbReference type="GO" id="GO:0016020">
    <property type="term" value="C:membrane"/>
    <property type="evidence" value="ECO:0007669"/>
    <property type="project" value="UniProtKB-SubCell"/>
</dbReference>
<keyword evidence="5" id="KW-1185">Reference proteome</keyword>
<dbReference type="EMBL" id="FMWJ01000004">
    <property type="protein sequence ID" value="SCZ58616.1"/>
    <property type="molecule type" value="Genomic_DNA"/>
</dbReference>
<keyword evidence="2" id="KW-0812">Transmembrane</keyword>
<comment type="subcellular location">
    <subcellularLocation>
        <location evidence="1">Membrane</location>
        <topology evidence="1">Single-pass membrane protein</topology>
    </subcellularLocation>
</comment>
<dbReference type="Pfam" id="PF08805">
    <property type="entry name" value="PilS"/>
    <property type="match status" value="1"/>
</dbReference>
<dbReference type="InterPro" id="IPR045584">
    <property type="entry name" value="Pilin-like"/>
</dbReference>
<dbReference type="Proteomes" id="UP000183223">
    <property type="component" value="Unassembled WGS sequence"/>
</dbReference>
<dbReference type="InterPro" id="IPR012902">
    <property type="entry name" value="N_methyl_site"/>
</dbReference>
<dbReference type="Gene3D" id="3.30.1690.10">
    <property type="entry name" value="TcpA-like pilin"/>
    <property type="match status" value="1"/>
</dbReference>
<keyword evidence="2" id="KW-0472">Membrane</keyword>
<gene>
    <name evidence="4" type="ORF">SAMN02982990_01311</name>
</gene>
<feature type="domain" description="Type 4 secretion system PilS N-terminal" evidence="3">
    <location>
        <begin position="59"/>
        <end position="198"/>
    </location>
</feature>
<dbReference type="Pfam" id="PF07963">
    <property type="entry name" value="N_methyl"/>
    <property type="match status" value="1"/>
</dbReference>
<keyword evidence="2" id="KW-1133">Transmembrane helix</keyword>
<accession>A0A1G5QAL2</accession>
<dbReference type="InterPro" id="IPR014911">
    <property type="entry name" value="PilS_N"/>
</dbReference>
<name>A0A1G5QAL2_PHOLU</name>
<feature type="transmembrane region" description="Helical" evidence="2">
    <location>
        <begin position="29"/>
        <end position="52"/>
    </location>
</feature>
<evidence type="ECO:0000256" key="2">
    <source>
        <dbReference type="SAM" id="Phobius"/>
    </source>
</evidence>